<dbReference type="Gene3D" id="2.40.30.170">
    <property type="match status" value="1"/>
</dbReference>
<evidence type="ECO:0000259" key="7">
    <source>
        <dbReference type="Pfam" id="PF25917"/>
    </source>
</evidence>
<accession>A0A2G1UHG4</accession>
<dbReference type="PROSITE" id="PS51257">
    <property type="entry name" value="PROKAR_LIPOPROTEIN"/>
    <property type="match status" value="1"/>
</dbReference>
<feature type="domain" description="Multidrug resistance protein MdtA-like C-terminal permuted SH3" evidence="9">
    <location>
        <begin position="302"/>
        <end position="362"/>
    </location>
</feature>
<dbReference type="Gene3D" id="2.40.50.100">
    <property type="match status" value="1"/>
</dbReference>
<dbReference type="EMBL" id="NTFH01000013">
    <property type="protein sequence ID" value="PHQ13860.1"/>
    <property type="molecule type" value="Genomic_DNA"/>
</dbReference>
<organism evidence="10 11">
    <name type="scientific">Marinobacter profundi</name>
    <dbReference type="NCBI Taxonomy" id="2666256"/>
    <lineage>
        <taxon>Bacteria</taxon>
        <taxon>Pseudomonadati</taxon>
        <taxon>Pseudomonadota</taxon>
        <taxon>Gammaproteobacteria</taxon>
        <taxon>Pseudomonadales</taxon>
        <taxon>Marinobacteraceae</taxon>
        <taxon>Marinobacter</taxon>
    </lineage>
</organism>
<dbReference type="FunFam" id="2.40.420.20:FF:000001">
    <property type="entry name" value="Efflux RND transporter periplasmic adaptor subunit"/>
    <property type="match status" value="1"/>
</dbReference>
<keyword evidence="5" id="KW-0732">Signal</keyword>
<evidence type="ECO:0000256" key="4">
    <source>
        <dbReference type="SAM" id="Coils"/>
    </source>
</evidence>
<dbReference type="Gene3D" id="1.10.287.470">
    <property type="entry name" value="Helix hairpin bin"/>
    <property type="match status" value="1"/>
</dbReference>
<feature type="domain" description="Multidrug resistance protein MdtA-like alpha-helical hairpin" evidence="6">
    <location>
        <begin position="102"/>
        <end position="169"/>
    </location>
</feature>
<feature type="domain" description="Multidrug resistance protein MdtA-like beta-barrel" evidence="8">
    <location>
        <begin position="208"/>
        <end position="296"/>
    </location>
</feature>
<dbReference type="PANTHER" id="PTHR30158">
    <property type="entry name" value="ACRA/E-RELATED COMPONENT OF DRUG EFFLUX TRANSPORTER"/>
    <property type="match status" value="1"/>
</dbReference>
<dbReference type="Pfam" id="PF25944">
    <property type="entry name" value="Beta-barrel_RND"/>
    <property type="match status" value="1"/>
</dbReference>
<dbReference type="InterPro" id="IPR058626">
    <property type="entry name" value="MdtA-like_b-barrel"/>
</dbReference>
<evidence type="ECO:0000256" key="3">
    <source>
        <dbReference type="ARBA" id="ARBA00023054"/>
    </source>
</evidence>
<evidence type="ECO:0000259" key="6">
    <source>
        <dbReference type="Pfam" id="PF25876"/>
    </source>
</evidence>
<dbReference type="Pfam" id="PF25876">
    <property type="entry name" value="HH_MFP_RND"/>
    <property type="match status" value="1"/>
</dbReference>
<feature type="chain" id="PRO_5013746728" evidence="5">
    <location>
        <begin position="32"/>
        <end position="381"/>
    </location>
</feature>
<evidence type="ECO:0000259" key="9">
    <source>
        <dbReference type="Pfam" id="PF25967"/>
    </source>
</evidence>
<evidence type="ECO:0000313" key="11">
    <source>
        <dbReference type="Proteomes" id="UP000231409"/>
    </source>
</evidence>
<dbReference type="Proteomes" id="UP000231409">
    <property type="component" value="Unassembled WGS sequence"/>
</dbReference>
<evidence type="ECO:0000256" key="1">
    <source>
        <dbReference type="ARBA" id="ARBA00004519"/>
    </source>
</evidence>
<feature type="signal peptide" evidence="5">
    <location>
        <begin position="1"/>
        <end position="31"/>
    </location>
</feature>
<evidence type="ECO:0000256" key="5">
    <source>
        <dbReference type="SAM" id="SignalP"/>
    </source>
</evidence>
<feature type="coiled-coil region" evidence="4">
    <location>
        <begin position="99"/>
        <end position="129"/>
    </location>
</feature>
<feature type="domain" description="Multidrug resistance protein MdtA-like barrel-sandwich hybrid" evidence="7">
    <location>
        <begin position="62"/>
        <end position="204"/>
    </location>
</feature>
<dbReference type="Gene3D" id="2.40.420.20">
    <property type="match status" value="1"/>
</dbReference>
<dbReference type="AlphaFoldDB" id="A0A2G1UHG4"/>
<dbReference type="PANTHER" id="PTHR30158:SF3">
    <property type="entry name" value="MULTIDRUG EFFLUX PUMP SUBUNIT ACRA-RELATED"/>
    <property type="match status" value="1"/>
</dbReference>
<dbReference type="Pfam" id="PF25967">
    <property type="entry name" value="RND-MFP_C"/>
    <property type="match status" value="1"/>
</dbReference>
<gene>
    <name evidence="10" type="ORF">CLH61_16280</name>
</gene>
<dbReference type="RefSeq" id="WP_099615824.1">
    <property type="nucleotide sequence ID" value="NZ_KZ319376.1"/>
</dbReference>
<evidence type="ECO:0000313" key="10">
    <source>
        <dbReference type="EMBL" id="PHQ13860.1"/>
    </source>
</evidence>
<evidence type="ECO:0000259" key="8">
    <source>
        <dbReference type="Pfam" id="PF25944"/>
    </source>
</evidence>
<keyword evidence="3 4" id="KW-0175">Coiled coil</keyword>
<dbReference type="Pfam" id="PF25917">
    <property type="entry name" value="BSH_RND"/>
    <property type="match status" value="1"/>
</dbReference>
<proteinExistence type="inferred from homology"/>
<comment type="subcellular location">
    <subcellularLocation>
        <location evidence="1">Cell inner membrane</location>
        <topology evidence="1">Lipid-anchor</topology>
    </subcellularLocation>
</comment>
<dbReference type="InterPro" id="IPR006143">
    <property type="entry name" value="RND_pump_MFP"/>
</dbReference>
<comment type="similarity">
    <text evidence="2">Belongs to the membrane fusion protein (MFP) (TC 8.A.1) family.</text>
</comment>
<dbReference type="InterPro" id="IPR058627">
    <property type="entry name" value="MdtA-like_C"/>
</dbReference>
<dbReference type="InterPro" id="IPR058625">
    <property type="entry name" value="MdtA-like_BSH"/>
</dbReference>
<dbReference type="NCBIfam" id="TIGR01730">
    <property type="entry name" value="RND_mfp"/>
    <property type="match status" value="1"/>
</dbReference>
<evidence type="ECO:0000256" key="2">
    <source>
        <dbReference type="ARBA" id="ARBA00009477"/>
    </source>
</evidence>
<protein>
    <submittedName>
        <fullName evidence="10">Efflux transporter periplasmic adaptor subunit</fullName>
    </submittedName>
</protein>
<dbReference type="GO" id="GO:0005886">
    <property type="term" value="C:plasma membrane"/>
    <property type="evidence" value="ECO:0007669"/>
    <property type="project" value="UniProtKB-SubCell"/>
</dbReference>
<dbReference type="GO" id="GO:0022857">
    <property type="term" value="F:transmembrane transporter activity"/>
    <property type="evidence" value="ECO:0007669"/>
    <property type="project" value="InterPro"/>
</dbReference>
<comment type="caution">
    <text evidence="10">The sequence shown here is derived from an EMBL/GenBank/DDBJ whole genome shotgun (WGS) entry which is preliminary data.</text>
</comment>
<name>A0A2G1UHG4_9GAMM</name>
<dbReference type="SUPFAM" id="SSF111369">
    <property type="entry name" value="HlyD-like secretion proteins"/>
    <property type="match status" value="1"/>
</dbReference>
<sequence length="381" mass="40589">MTIPFRPVLFPLVLGATLLAACSEAPGTAPAQPVPQVAVVTLTSEPVTLRRELPGRTTPYLVAEVRPQVSGLIEERLFTEGGRVEAGAALYQLDDASYRAEVNSARASLERARASLESARLTKERADRLKQTGAISQQDHDELTATYLEAKASVAVAQATLEGAQVTLDDARITAPISGRIGKSAVTRGALVTANQASPLATIQQLDPMYVDLTRSATEWLSLRQQLASGELTAADDVPVTLLLEDGSEYSYQGTLAFADVTVNPTTGSFALRAEVPNPDDLLLPGMYVRAVISLGERTDGVLVPQRGVMRDPTGQTYVMVVNRDNVIEQKSIRVSQTIGDDWLVESGIGAGDRVVIEGLQKIRPGAQVTVVASTPSDTNS</sequence>
<dbReference type="GO" id="GO:0046677">
    <property type="term" value="P:response to antibiotic"/>
    <property type="evidence" value="ECO:0007669"/>
    <property type="project" value="TreeGrafter"/>
</dbReference>
<keyword evidence="11" id="KW-1185">Reference proteome</keyword>
<dbReference type="InterPro" id="IPR058624">
    <property type="entry name" value="MdtA-like_HH"/>
</dbReference>
<reference evidence="10 11" key="1">
    <citation type="submission" date="2017-09" db="EMBL/GenBank/DDBJ databases">
        <title>The draft genome sequences of Marinobacter sp. PWS21.</title>
        <authorList>
            <person name="Cao J."/>
        </authorList>
    </citation>
    <scope>NUCLEOTIDE SEQUENCE [LARGE SCALE GENOMIC DNA]</scope>
    <source>
        <strain evidence="10 11">PWS21</strain>
    </source>
</reference>